<gene>
    <name evidence="7" type="ORF">GGD50_004559</name>
</gene>
<evidence type="ECO:0000256" key="6">
    <source>
        <dbReference type="SAM" id="Phobius"/>
    </source>
</evidence>
<feature type="transmembrane region" description="Helical" evidence="6">
    <location>
        <begin position="312"/>
        <end position="336"/>
    </location>
</feature>
<evidence type="ECO:0000256" key="5">
    <source>
        <dbReference type="ARBA" id="ARBA00023136"/>
    </source>
</evidence>
<proteinExistence type="predicted"/>
<evidence type="ECO:0000256" key="2">
    <source>
        <dbReference type="ARBA" id="ARBA00022475"/>
    </source>
</evidence>
<accession>A0A7W8XUP2</accession>
<evidence type="ECO:0000256" key="1">
    <source>
        <dbReference type="ARBA" id="ARBA00004651"/>
    </source>
</evidence>
<keyword evidence="3 6" id="KW-0812">Transmembrane</keyword>
<reference evidence="7 8" key="1">
    <citation type="submission" date="2020-08" db="EMBL/GenBank/DDBJ databases">
        <title>Genomic Encyclopedia of Type Strains, Phase IV (KMG-V): Genome sequencing to study the core and pangenomes of soil and plant-associated prokaryotes.</title>
        <authorList>
            <person name="Whitman W."/>
        </authorList>
    </citation>
    <scope>NUCLEOTIDE SEQUENCE [LARGE SCALE GENOMIC DNA]</scope>
    <source>
        <strain evidence="7 8">SEMIA 4064</strain>
    </source>
</reference>
<feature type="transmembrane region" description="Helical" evidence="6">
    <location>
        <begin position="31"/>
        <end position="52"/>
    </location>
</feature>
<keyword evidence="8" id="KW-1185">Reference proteome</keyword>
<dbReference type="PANTHER" id="PTHR39087">
    <property type="entry name" value="UPF0104 MEMBRANE PROTEIN MJ1595"/>
    <property type="match status" value="1"/>
</dbReference>
<dbReference type="Proteomes" id="UP000549882">
    <property type="component" value="Unassembled WGS sequence"/>
</dbReference>
<dbReference type="AlphaFoldDB" id="A0A7W8XUP2"/>
<dbReference type="InterPro" id="IPR022791">
    <property type="entry name" value="L-PG_synthase/AglD"/>
</dbReference>
<protein>
    <recommendedName>
        <fullName evidence="9">Flippase-like domain-containing protein</fullName>
    </recommendedName>
</protein>
<dbReference type="EMBL" id="JACHBI010000010">
    <property type="protein sequence ID" value="MBB5575924.1"/>
    <property type="molecule type" value="Genomic_DNA"/>
</dbReference>
<feature type="transmembrane region" description="Helical" evidence="6">
    <location>
        <begin position="272"/>
        <end position="292"/>
    </location>
</feature>
<comment type="subcellular location">
    <subcellularLocation>
        <location evidence="1">Cell membrane</location>
        <topology evidence="1">Multi-pass membrane protein</topology>
    </subcellularLocation>
</comment>
<evidence type="ECO:0008006" key="9">
    <source>
        <dbReference type="Google" id="ProtNLM"/>
    </source>
</evidence>
<dbReference type="PANTHER" id="PTHR39087:SF2">
    <property type="entry name" value="UPF0104 MEMBRANE PROTEIN MJ1595"/>
    <property type="match status" value="1"/>
</dbReference>
<evidence type="ECO:0000313" key="8">
    <source>
        <dbReference type="Proteomes" id="UP000549882"/>
    </source>
</evidence>
<feature type="transmembrane region" description="Helical" evidence="6">
    <location>
        <begin position="67"/>
        <end position="88"/>
    </location>
</feature>
<evidence type="ECO:0000256" key="3">
    <source>
        <dbReference type="ARBA" id="ARBA00022692"/>
    </source>
</evidence>
<feature type="transmembrane region" description="Helical" evidence="6">
    <location>
        <begin position="237"/>
        <end position="260"/>
    </location>
</feature>
<keyword evidence="2" id="KW-1003">Cell membrane</keyword>
<name>A0A7W8XUP2_9HYPH</name>
<dbReference type="Pfam" id="PF03706">
    <property type="entry name" value="LPG_synthase_TM"/>
    <property type="match status" value="1"/>
</dbReference>
<feature type="transmembrane region" description="Helical" evidence="6">
    <location>
        <begin position="137"/>
        <end position="170"/>
    </location>
</feature>
<evidence type="ECO:0000313" key="7">
    <source>
        <dbReference type="EMBL" id="MBB5575924.1"/>
    </source>
</evidence>
<evidence type="ECO:0000256" key="4">
    <source>
        <dbReference type="ARBA" id="ARBA00022989"/>
    </source>
</evidence>
<dbReference type="RefSeq" id="WP_246451424.1">
    <property type="nucleotide sequence ID" value="NZ_JACHBI010000010.1"/>
</dbReference>
<keyword evidence="5 6" id="KW-0472">Membrane</keyword>
<comment type="caution">
    <text evidence="7">The sequence shown here is derived from an EMBL/GenBank/DDBJ whole genome shotgun (WGS) entry which is preliminary data.</text>
</comment>
<dbReference type="GO" id="GO:0005886">
    <property type="term" value="C:plasma membrane"/>
    <property type="evidence" value="ECO:0007669"/>
    <property type="project" value="UniProtKB-SubCell"/>
</dbReference>
<organism evidence="7 8">
    <name type="scientific">Rhizobium paranaense</name>
    <dbReference type="NCBI Taxonomy" id="1650438"/>
    <lineage>
        <taxon>Bacteria</taxon>
        <taxon>Pseudomonadati</taxon>
        <taxon>Pseudomonadota</taxon>
        <taxon>Alphaproteobacteria</taxon>
        <taxon>Hyphomicrobiales</taxon>
        <taxon>Rhizobiaceae</taxon>
        <taxon>Rhizobium/Agrobacterium group</taxon>
        <taxon>Rhizobium</taxon>
    </lineage>
</organism>
<sequence length="343" mass="36475">MDDRADSMQSAQQPPYDVGALSGETSTVSLLLGWGVGLIVLGGLISFILHYGDITIFIATLKAADPLWLAVALVSQAATYACAASIWATVMAKAGFRRRALDLLGLAVVELFANQAIPTGGLSGSIIVVRGLLHRSIPSAIAVTALLIAALSYYAAYLLMAIVAFILLWYSGELSDAWLSLSVAFAGVVILIAGVLLLITRSRGRFIPKPILDWHPAKRLADVLKSVRRDLIGDGVILAQTIALQAAIFLLDAVTLWLTLRSIGMDIEPTKAFVSFILASVVATLSPLPLGLGSFEGTCVGVLHLLGVQAEAALAATLIFRGFTFWLPMLPGLWLIRRETRAA</sequence>
<keyword evidence="4 6" id="KW-1133">Transmembrane helix</keyword>
<feature type="transmembrane region" description="Helical" evidence="6">
    <location>
        <begin position="177"/>
        <end position="199"/>
    </location>
</feature>